<evidence type="ECO:0000256" key="5">
    <source>
        <dbReference type="RuleBase" id="RU003939"/>
    </source>
</evidence>
<dbReference type="InterPro" id="IPR020816">
    <property type="entry name" value="Histone-like_DNA-bd_CS"/>
</dbReference>
<dbReference type="EMBL" id="JASGBI010000001">
    <property type="protein sequence ID" value="MDI9238881.1"/>
    <property type="molecule type" value="Genomic_DNA"/>
</dbReference>
<evidence type="ECO:0000256" key="3">
    <source>
        <dbReference type="ARBA" id="ARBA00023067"/>
    </source>
</evidence>
<dbReference type="PRINTS" id="PR01727">
    <property type="entry name" value="DNABINDINGHU"/>
</dbReference>
<dbReference type="SUPFAM" id="SSF47729">
    <property type="entry name" value="IHF-like DNA-binding proteins"/>
    <property type="match status" value="1"/>
</dbReference>
<sequence>MNKSQLAESIAVQSQLSKSQAESAINALIESVTQALKNGEAVTILGFGTFEARNRAGRTGRNPQTGETIEIAASIVPAFKPGKALKDALSLNAPTK</sequence>
<dbReference type="PANTHER" id="PTHR33175:SF3">
    <property type="entry name" value="DNA-BINDING PROTEIN HU-BETA"/>
    <property type="match status" value="1"/>
</dbReference>
<keyword evidence="7" id="KW-1185">Reference proteome</keyword>
<comment type="caution">
    <text evidence="6">The sequence shown here is derived from an EMBL/GenBank/DDBJ whole genome shotgun (WGS) entry which is preliminary data.</text>
</comment>
<dbReference type="Gene3D" id="4.10.520.10">
    <property type="entry name" value="IHF-like DNA-binding proteins"/>
    <property type="match status" value="1"/>
</dbReference>
<evidence type="ECO:0000256" key="4">
    <source>
        <dbReference type="ARBA" id="ARBA00023125"/>
    </source>
</evidence>
<comment type="similarity">
    <text evidence="2 5">Belongs to the bacterial histone-like protein family.</text>
</comment>
<dbReference type="SMART" id="SM00411">
    <property type="entry name" value="BHL"/>
    <property type="match status" value="1"/>
</dbReference>
<dbReference type="PROSITE" id="PS00045">
    <property type="entry name" value="HISTONE_LIKE"/>
    <property type="match status" value="1"/>
</dbReference>
<gene>
    <name evidence="6" type="ORF">QLQ15_08135</name>
</gene>
<dbReference type="Pfam" id="PF00216">
    <property type="entry name" value="Bac_DNA_binding"/>
    <property type="match status" value="1"/>
</dbReference>
<accession>A0ABT6XFE7</accession>
<dbReference type="PANTHER" id="PTHR33175">
    <property type="entry name" value="DNA-BINDING PROTEIN HU"/>
    <property type="match status" value="1"/>
</dbReference>
<keyword evidence="3" id="KW-0226">DNA condensation</keyword>
<dbReference type="InterPro" id="IPR010992">
    <property type="entry name" value="IHF-like_DNA-bd_dom_sf"/>
</dbReference>
<dbReference type="GO" id="GO:0003677">
    <property type="term" value="F:DNA binding"/>
    <property type="evidence" value="ECO:0007669"/>
    <property type="project" value="UniProtKB-KW"/>
</dbReference>
<name>A0ABT6XFE7_9GAMM</name>
<evidence type="ECO:0000313" key="7">
    <source>
        <dbReference type="Proteomes" id="UP001321580"/>
    </source>
</evidence>
<organism evidence="6 7">
    <name type="scientific">Lysobacter stagni</name>
    <dbReference type="NCBI Taxonomy" id="3045172"/>
    <lineage>
        <taxon>Bacteria</taxon>
        <taxon>Pseudomonadati</taxon>
        <taxon>Pseudomonadota</taxon>
        <taxon>Gammaproteobacteria</taxon>
        <taxon>Lysobacterales</taxon>
        <taxon>Lysobacteraceae</taxon>
        <taxon>Lysobacter</taxon>
    </lineage>
</organism>
<evidence type="ECO:0000256" key="1">
    <source>
        <dbReference type="ARBA" id="ARBA00003819"/>
    </source>
</evidence>
<keyword evidence="4 6" id="KW-0238">DNA-binding</keyword>
<dbReference type="Proteomes" id="UP001321580">
    <property type="component" value="Unassembled WGS sequence"/>
</dbReference>
<protein>
    <submittedName>
        <fullName evidence="6">HU family DNA-binding protein</fullName>
    </submittedName>
</protein>
<evidence type="ECO:0000313" key="6">
    <source>
        <dbReference type="EMBL" id="MDI9238881.1"/>
    </source>
</evidence>
<comment type="function">
    <text evidence="1">Histone-like DNA-binding protein which is capable of wrapping DNA to stabilize it, and thus to prevent its denaturation under extreme environmental conditions.</text>
</comment>
<proteinExistence type="inferred from homology"/>
<evidence type="ECO:0000256" key="2">
    <source>
        <dbReference type="ARBA" id="ARBA00010529"/>
    </source>
</evidence>
<dbReference type="RefSeq" id="WP_283212318.1">
    <property type="nucleotide sequence ID" value="NZ_JASGBI010000001.1"/>
</dbReference>
<dbReference type="InterPro" id="IPR000119">
    <property type="entry name" value="Hist_DNA-bd"/>
</dbReference>
<reference evidence="6 7" key="1">
    <citation type="submission" date="2023-05" db="EMBL/GenBank/DDBJ databases">
        <title>Lysobacter sp. strain LF1 Genome sequencing and assembly.</title>
        <authorList>
            <person name="Jung Y."/>
        </authorList>
    </citation>
    <scope>NUCLEOTIDE SEQUENCE [LARGE SCALE GENOMIC DNA]</scope>
    <source>
        <strain evidence="6 7">LF1</strain>
    </source>
</reference>
<dbReference type="CDD" id="cd13831">
    <property type="entry name" value="HU"/>
    <property type="match status" value="1"/>
</dbReference>